<sequence>MYEQDLDQRNWDEYAERPIIPQENGSEVKSLSTCYMVGVLDLPLKRWRYHIQKYYRQTREHDNQRLRQAIADQTDTHNDLREEYAMKLAHLWHGQFRVAEKIGEYAVKLDVARSAYSIFPDAARFDFDETLVPGDSWVQDRDPDEYEVYKISHMRTGKKTRYGRIYRACLVEKQDRHKITYNLVPSEDLCEVNQYECE</sequence>
<dbReference type="GO" id="GO:0003964">
    <property type="term" value="F:RNA-directed DNA polymerase activity"/>
    <property type="evidence" value="ECO:0007669"/>
    <property type="project" value="UniProtKB-KW"/>
</dbReference>
<dbReference type="EMBL" id="NBNE01001845">
    <property type="protein sequence ID" value="OWZ12442.1"/>
    <property type="molecule type" value="Genomic_DNA"/>
</dbReference>
<keyword evidence="2" id="KW-1185">Reference proteome</keyword>
<dbReference type="OrthoDB" id="101303at2759"/>
<gene>
    <name evidence="1" type="ORF">PHMEG_00014397</name>
</gene>
<comment type="caution">
    <text evidence="1">The sequence shown here is derived from an EMBL/GenBank/DDBJ whole genome shotgun (WGS) entry which is preliminary data.</text>
</comment>
<reference evidence="2" key="1">
    <citation type="submission" date="2017-03" db="EMBL/GenBank/DDBJ databases">
        <title>Phytopthora megakarya and P. palmivora, two closely related causual agents of cacao black pod achieved similar genome size and gene model numbers by different mechanisms.</title>
        <authorList>
            <person name="Ali S."/>
            <person name="Shao J."/>
            <person name="Larry D.J."/>
            <person name="Kronmiller B."/>
            <person name="Shen D."/>
            <person name="Strem M.D."/>
            <person name="Melnick R.L."/>
            <person name="Guiltinan M.J."/>
            <person name="Tyler B.M."/>
            <person name="Meinhardt L.W."/>
            <person name="Bailey B.A."/>
        </authorList>
    </citation>
    <scope>NUCLEOTIDE SEQUENCE [LARGE SCALE GENOMIC DNA]</scope>
    <source>
        <strain evidence="2">zdho120</strain>
    </source>
</reference>
<name>A0A225W4F4_9STRA</name>
<keyword evidence="1" id="KW-0808">Transferase</keyword>
<dbReference type="AlphaFoldDB" id="A0A225W4F4"/>
<keyword evidence="1" id="KW-0695">RNA-directed DNA polymerase</keyword>
<evidence type="ECO:0000313" key="2">
    <source>
        <dbReference type="Proteomes" id="UP000198211"/>
    </source>
</evidence>
<proteinExistence type="predicted"/>
<dbReference type="Proteomes" id="UP000198211">
    <property type="component" value="Unassembled WGS sequence"/>
</dbReference>
<evidence type="ECO:0000313" key="1">
    <source>
        <dbReference type="EMBL" id="OWZ12442.1"/>
    </source>
</evidence>
<organism evidence="1 2">
    <name type="scientific">Phytophthora megakarya</name>
    <dbReference type="NCBI Taxonomy" id="4795"/>
    <lineage>
        <taxon>Eukaryota</taxon>
        <taxon>Sar</taxon>
        <taxon>Stramenopiles</taxon>
        <taxon>Oomycota</taxon>
        <taxon>Peronosporomycetes</taxon>
        <taxon>Peronosporales</taxon>
        <taxon>Peronosporaceae</taxon>
        <taxon>Phytophthora</taxon>
    </lineage>
</organism>
<accession>A0A225W4F4</accession>
<keyword evidence="1" id="KW-0548">Nucleotidyltransferase</keyword>
<protein>
    <submittedName>
        <fullName evidence="1">Reverse transcriptase</fullName>
    </submittedName>
</protein>